<dbReference type="RefSeq" id="XP_001007466.1">
    <property type="nucleotide sequence ID" value="XM_001007466.2"/>
</dbReference>
<dbReference type="KEGG" id="tet:TTHERM_00365530"/>
<proteinExistence type="predicted"/>
<gene>
    <name evidence="1" type="ORF">TTHERM_00365530</name>
</gene>
<reference evidence="2" key="1">
    <citation type="journal article" date="2006" name="PLoS Biol.">
        <title>Macronuclear genome sequence of the ciliate Tetrahymena thermophila, a model eukaryote.</title>
        <authorList>
            <person name="Eisen J.A."/>
            <person name="Coyne R.S."/>
            <person name="Wu M."/>
            <person name="Wu D."/>
            <person name="Thiagarajan M."/>
            <person name="Wortman J.R."/>
            <person name="Badger J.H."/>
            <person name="Ren Q."/>
            <person name="Amedeo P."/>
            <person name="Jones K.M."/>
            <person name="Tallon L.J."/>
            <person name="Delcher A.L."/>
            <person name="Salzberg S.L."/>
            <person name="Silva J.C."/>
            <person name="Haas B.J."/>
            <person name="Majoros W.H."/>
            <person name="Farzad M."/>
            <person name="Carlton J.M."/>
            <person name="Smith R.K. Jr."/>
            <person name="Garg J."/>
            <person name="Pearlman R.E."/>
            <person name="Karrer K.M."/>
            <person name="Sun L."/>
            <person name="Manning G."/>
            <person name="Elde N.C."/>
            <person name="Turkewitz A.P."/>
            <person name="Asai D.J."/>
            <person name="Wilkes D.E."/>
            <person name="Wang Y."/>
            <person name="Cai H."/>
            <person name="Collins K."/>
            <person name="Stewart B.A."/>
            <person name="Lee S.R."/>
            <person name="Wilamowska K."/>
            <person name="Weinberg Z."/>
            <person name="Ruzzo W.L."/>
            <person name="Wloga D."/>
            <person name="Gaertig J."/>
            <person name="Frankel J."/>
            <person name="Tsao C.-C."/>
            <person name="Gorovsky M.A."/>
            <person name="Keeling P.J."/>
            <person name="Waller R.F."/>
            <person name="Patron N.J."/>
            <person name="Cherry J.M."/>
            <person name="Stover N.A."/>
            <person name="Krieger C.J."/>
            <person name="del Toro C."/>
            <person name="Ryder H.F."/>
            <person name="Williamson S.C."/>
            <person name="Barbeau R.A."/>
            <person name="Hamilton E.P."/>
            <person name="Orias E."/>
        </authorList>
    </citation>
    <scope>NUCLEOTIDE SEQUENCE [LARGE SCALE GENOMIC DNA]</scope>
    <source>
        <strain evidence="2">SB210</strain>
    </source>
</reference>
<dbReference type="InParanoid" id="Q22P88"/>
<dbReference type="GeneID" id="7826756"/>
<protein>
    <submittedName>
        <fullName evidence="1">Uncharacterized protein</fullName>
    </submittedName>
</protein>
<dbReference type="Proteomes" id="UP000009168">
    <property type="component" value="Unassembled WGS sequence"/>
</dbReference>
<evidence type="ECO:0000313" key="2">
    <source>
        <dbReference type="Proteomes" id="UP000009168"/>
    </source>
</evidence>
<dbReference type="EMBL" id="GG662855">
    <property type="protein sequence ID" value="EAR87221.1"/>
    <property type="molecule type" value="Genomic_DNA"/>
</dbReference>
<dbReference type="HOGENOM" id="CLU_367449_0_0_1"/>
<keyword evidence="2" id="KW-1185">Reference proteome</keyword>
<accession>Q22P88</accession>
<name>Q22P88_TETTS</name>
<dbReference type="AlphaFoldDB" id="Q22P88"/>
<sequence>MKSHLIKQVQEYCKAFTRSDMILILDALEQKKPSYIQTIRIVKERKILSLETQKIYLFCLQLEVFDKQKQCKKIIEVFSSDQLKQTFEMVVQIAQQSANIIRTDFFLKVLDSYYLDQYMMYYVVEYEFFDFDSQNINQDVLEMEIYKLGFQKSVSLLLSKINQNEINIGIDDCYYVFQQKVGGLEIKLNTISPYIFRNIKINIEKQNKLSIYLPKNVLLSPYQNVLIAKEDFLLVVQSNYGDLYKDYKDFIDYLINIPFDFSSFILLTNNQNENYLTLEGITLDQKSTYFYIKKCKKVEEEKSLYQEYQTNLDMLNKVSIKHYTQAEPTISNYFILQTKQQKLKNHIKIEKFLSKKRTSNLNNYLSFIEKIISSYKIFIKLSIIPDNLYVSEDFDLIVDQRVFEQNRQKEITQLAKENAWLVQELFRCFSNYFIDYSTQKIDQIVNTYYQNFEIENINEVNNNYLNIQKVINQIKKIVSINEKDESYYQIFFYRQDLQHYAFILDYENEMQCQDLNGLISIFQENQNFKIIDFYRQIFCQEFLILQEDEEFPINFAKQLDEWLTIDKELNEEEKAKVKQLTLKFQQAKLQQDTNQNIQHAYKDLCLCQQYFDEHLEQEEDQLLWFFISSTIHVKLEQILGDYSSKVCYCYDYFKIICTLKNNQKDLQQLTFSLKMCDYVEKQLQTNSDFFNFKDNQSLFKIRILFSSELTLNQASLVYQQISTNMNKINTIELDDRGVFILMKKIKKLPRLVVLSKSQI</sequence>
<evidence type="ECO:0000313" key="1">
    <source>
        <dbReference type="EMBL" id="EAR87221.1"/>
    </source>
</evidence>
<organism evidence="1 2">
    <name type="scientific">Tetrahymena thermophila (strain SB210)</name>
    <dbReference type="NCBI Taxonomy" id="312017"/>
    <lineage>
        <taxon>Eukaryota</taxon>
        <taxon>Sar</taxon>
        <taxon>Alveolata</taxon>
        <taxon>Ciliophora</taxon>
        <taxon>Intramacronucleata</taxon>
        <taxon>Oligohymenophorea</taxon>
        <taxon>Hymenostomatida</taxon>
        <taxon>Tetrahymenina</taxon>
        <taxon>Tetrahymenidae</taxon>
        <taxon>Tetrahymena</taxon>
    </lineage>
</organism>